<dbReference type="STRING" id="200361.A0A453GSL4"/>
<dbReference type="AlphaFoldDB" id="A0A453GSL4"/>
<dbReference type="Gene3D" id="3.90.1280.20">
    <property type="match status" value="1"/>
</dbReference>
<evidence type="ECO:0000256" key="1">
    <source>
        <dbReference type="SAM" id="MobiDB-lite"/>
    </source>
</evidence>
<dbReference type="SMART" id="SM00666">
    <property type="entry name" value="PB1"/>
    <property type="match status" value="1"/>
</dbReference>
<dbReference type="SUPFAM" id="SSF54277">
    <property type="entry name" value="CAD &amp; PB1 domains"/>
    <property type="match status" value="1"/>
</dbReference>
<evidence type="ECO:0000256" key="2">
    <source>
        <dbReference type="SAM" id="Phobius"/>
    </source>
</evidence>
<dbReference type="EnsemblPlants" id="AET3Gv21185800.11">
    <property type="protein sequence ID" value="AET3Gv21185800.11"/>
    <property type="gene ID" value="AET3Gv21185800"/>
</dbReference>
<organism evidence="4 5">
    <name type="scientific">Aegilops tauschii subsp. strangulata</name>
    <name type="common">Goatgrass</name>
    <dbReference type="NCBI Taxonomy" id="200361"/>
    <lineage>
        <taxon>Eukaryota</taxon>
        <taxon>Viridiplantae</taxon>
        <taxon>Streptophyta</taxon>
        <taxon>Embryophyta</taxon>
        <taxon>Tracheophyta</taxon>
        <taxon>Spermatophyta</taxon>
        <taxon>Magnoliopsida</taxon>
        <taxon>Liliopsida</taxon>
        <taxon>Poales</taxon>
        <taxon>Poaceae</taxon>
        <taxon>BOP clade</taxon>
        <taxon>Pooideae</taxon>
        <taxon>Triticodae</taxon>
        <taxon>Triticeae</taxon>
        <taxon>Triticinae</taxon>
        <taxon>Aegilops</taxon>
    </lineage>
</organism>
<evidence type="ECO:0000313" key="4">
    <source>
        <dbReference type="EnsemblPlants" id="AET3Gv21185800.11"/>
    </source>
</evidence>
<name>A0A453GSL4_AEGTS</name>
<dbReference type="Proteomes" id="UP000015105">
    <property type="component" value="Chromosome 3D"/>
</dbReference>
<dbReference type="CDD" id="cd06409">
    <property type="entry name" value="PB1_MUG70"/>
    <property type="match status" value="1"/>
</dbReference>
<evidence type="ECO:0000259" key="3">
    <source>
        <dbReference type="PROSITE" id="PS51745"/>
    </source>
</evidence>
<reference evidence="5" key="1">
    <citation type="journal article" date="2014" name="Science">
        <title>Ancient hybridizations among the ancestral genomes of bread wheat.</title>
        <authorList>
            <consortium name="International Wheat Genome Sequencing Consortium,"/>
            <person name="Marcussen T."/>
            <person name="Sandve S.R."/>
            <person name="Heier L."/>
            <person name="Spannagl M."/>
            <person name="Pfeifer M."/>
            <person name="Jakobsen K.S."/>
            <person name="Wulff B.B."/>
            <person name="Steuernagel B."/>
            <person name="Mayer K.F."/>
            <person name="Olsen O.A."/>
        </authorList>
    </citation>
    <scope>NUCLEOTIDE SEQUENCE [LARGE SCALE GENOMIC DNA]</scope>
    <source>
        <strain evidence="5">cv. AL8/78</strain>
    </source>
</reference>
<reference evidence="4" key="4">
    <citation type="submission" date="2019-03" db="UniProtKB">
        <authorList>
            <consortium name="EnsemblPlants"/>
        </authorList>
    </citation>
    <scope>IDENTIFICATION</scope>
</reference>
<protein>
    <recommendedName>
        <fullName evidence="3">PB1 domain-containing protein</fullName>
    </recommendedName>
</protein>
<dbReference type="PROSITE" id="PS51745">
    <property type="entry name" value="PB1"/>
    <property type="match status" value="1"/>
</dbReference>
<keyword evidence="2" id="KW-1133">Transmembrane helix</keyword>
<dbReference type="Gene3D" id="3.10.20.90">
    <property type="entry name" value="Phosphatidylinositol 3-kinase Catalytic Subunit, Chain A, domain 1"/>
    <property type="match status" value="1"/>
</dbReference>
<feature type="region of interest" description="Disordered" evidence="1">
    <location>
        <begin position="175"/>
        <end position="201"/>
    </location>
</feature>
<keyword evidence="2" id="KW-0812">Transmembrane</keyword>
<dbReference type="InterPro" id="IPR046342">
    <property type="entry name" value="CBS_dom_sf"/>
</dbReference>
<evidence type="ECO:0000313" key="5">
    <source>
        <dbReference type="Proteomes" id="UP000015105"/>
    </source>
</evidence>
<keyword evidence="5" id="KW-1185">Reference proteome</keyword>
<feature type="domain" description="PB1" evidence="3">
    <location>
        <begin position="198"/>
        <end position="284"/>
    </location>
</feature>
<dbReference type="SUPFAM" id="SSF54631">
    <property type="entry name" value="CBS-domain pair"/>
    <property type="match status" value="1"/>
</dbReference>
<feature type="transmembrane region" description="Helical" evidence="2">
    <location>
        <begin position="309"/>
        <end position="329"/>
    </location>
</feature>
<sequence>MVRSLPCWTLPSSSVMQFQEWRKAAEQGSAIAAAMEGVEQQWGTEFAGPHAFIENLRDHMFKPSLSTIITENSSVPAVSASDLVTVAAKKMREHRVNSVVVMTGNILQGIITGTKSVPRGDTRRKGGQVIACLDALQLTHTAISMAEGASGPDGVANTMIQKFWVLHPAEYDLHSEESRTAASDSAEGKHTPPPPHVGNAFSFRFEDRKGRMQRFSCVSESLDELVSAIAYRLGTENDKANVNLLYNDDEGDRVLLATDADLVAAIEHARSAGWKVLRLHMDDGSKISADPTPASSVDTSAARRSWPSLRLGTVASAAAIAGVGAIVYLRCSRQ</sequence>
<dbReference type="InterPro" id="IPR000270">
    <property type="entry name" value="PB1_dom"/>
</dbReference>
<keyword evidence="2" id="KW-0472">Membrane</keyword>
<accession>A0A453GSL4</accession>
<dbReference type="Pfam" id="PF00564">
    <property type="entry name" value="PB1"/>
    <property type="match status" value="1"/>
</dbReference>
<dbReference type="Gramene" id="AET3Gv21185800.11">
    <property type="protein sequence ID" value="AET3Gv21185800.11"/>
    <property type="gene ID" value="AET3Gv21185800"/>
</dbReference>
<dbReference type="InterPro" id="IPR053793">
    <property type="entry name" value="PB1-like"/>
</dbReference>
<reference evidence="4" key="3">
    <citation type="journal article" date="2017" name="Nature">
        <title>Genome sequence of the progenitor of the wheat D genome Aegilops tauschii.</title>
        <authorList>
            <person name="Luo M.C."/>
            <person name="Gu Y.Q."/>
            <person name="Puiu D."/>
            <person name="Wang H."/>
            <person name="Twardziok S.O."/>
            <person name="Deal K.R."/>
            <person name="Huo N."/>
            <person name="Zhu T."/>
            <person name="Wang L."/>
            <person name="Wang Y."/>
            <person name="McGuire P.E."/>
            <person name="Liu S."/>
            <person name="Long H."/>
            <person name="Ramasamy R.K."/>
            <person name="Rodriguez J.C."/>
            <person name="Van S.L."/>
            <person name="Yuan L."/>
            <person name="Wang Z."/>
            <person name="Xia Z."/>
            <person name="Xiao L."/>
            <person name="Anderson O.D."/>
            <person name="Ouyang S."/>
            <person name="Liang Y."/>
            <person name="Zimin A.V."/>
            <person name="Pertea G."/>
            <person name="Qi P."/>
            <person name="Bennetzen J.L."/>
            <person name="Dai X."/>
            <person name="Dawson M.W."/>
            <person name="Muller H.G."/>
            <person name="Kugler K."/>
            <person name="Rivarola-Duarte L."/>
            <person name="Spannagl M."/>
            <person name="Mayer K.F.X."/>
            <person name="Lu F.H."/>
            <person name="Bevan M.W."/>
            <person name="Leroy P."/>
            <person name="Li P."/>
            <person name="You F.M."/>
            <person name="Sun Q."/>
            <person name="Liu Z."/>
            <person name="Lyons E."/>
            <person name="Wicker T."/>
            <person name="Salzberg S.L."/>
            <person name="Devos K.M."/>
            <person name="Dvorak J."/>
        </authorList>
    </citation>
    <scope>NUCLEOTIDE SEQUENCE [LARGE SCALE GENOMIC DNA]</scope>
    <source>
        <strain evidence="4">cv. AL8/78</strain>
    </source>
</reference>
<reference evidence="5" key="2">
    <citation type="journal article" date="2017" name="Nat. Plants">
        <title>The Aegilops tauschii genome reveals multiple impacts of transposons.</title>
        <authorList>
            <person name="Zhao G."/>
            <person name="Zou C."/>
            <person name="Li K."/>
            <person name="Wang K."/>
            <person name="Li T."/>
            <person name="Gao L."/>
            <person name="Zhang X."/>
            <person name="Wang H."/>
            <person name="Yang Z."/>
            <person name="Liu X."/>
            <person name="Jiang W."/>
            <person name="Mao L."/>
            <person name="Kong X."/>
            <person name="Jiao Y."/>
            <person name="Jia J."/>
        </authorList>
    </citation>
    <scope>NUCLEOTIDE SEQUENCE [LARGE SCALE GENOMIC DNA]</scope>
    <source>
        <strain evidence="5">cv. AL8/78</strain>
    </source>
</reference>
<reference evidence="4" key="5">
    <citation type="journal article" date="2021" name="G3 (Bethesda)">
        <title>Aegilops tauschii genome assembly Aet v5.0 features greater sequence contiguity and improved annotation.</title>
        <authorList>
            <person name="Wang L."/>
            <person name="Zhu T."/>
            <person name="Rodriguez J.C."/>
            <person name="Deal K.R."/>
            <person name="Dubcovsky J."/>
            <person name="McGuire P.E."/>
            <person name="Lux T."/>
            <person name="Spannagl M."/>
            <person name="Mayer K.F.X."/>
            <person name="Baldrich P."/>
            <person name="Meyers B.C."/>
            <person name="Huo N."/>
            <person name="Gu Y.Q."/>
            <person name="Zhou H."/>
            <person name="Devos K.M."/>
            <person name="Bennetzen J.L."/>
            <person name="Unver T."/>
            <person name="Budak H."/>
            <person name="Gulick P.J."/>
            <person name="Galiba G."/>
            <person name="Kalapos B."/>
            <person name="Nelson D.R."/>
            <person name="Li P."/>
            <person name="You F.M."/>
            <person name="Luo M.C."/>
            <person name="Dvorak J."/>
        </authorList>
    </citation>
    <scope>NUCLEOTIDE SEQUENCE [LARGE SCALE GENOMIC DNA]</scope>
    <source>
        <strain evidence="4">cv. AL8/78</strain>
    </source>
</reference>
<proteinExistence type="predicted"/>